<keyword evidence="2" id="KW-1185">Reference proteome</keyword>
<accession>I4Y6F5</accession>
<dbReference type="RefSeq" id="XP_006960345.1">
    <property type="nucleotide sequence ID" value="XM_006960283.1"/>
</dbReference>
<gene>
    <name evidence="1" type="ORF">WALSEDRAFT_22126</name>
</gene>
<dbReference type="HOGENOM" id="CLU_2352438_0_0_1"/>
<sequence length="97" mass="10749">LEAIFGSLSNEVAHLDTKMLLSEPGYFRTSFPNSTVFIDAGISIGDYEAISKPSEDMFKATHGNQPGDHKEGSKRIIKLLTGTGLVKDKEMLFERSW</sequence>
<organism evidence="1 2">
    <name type="scientific">Wallemia mellicola (strain ATCC MYA-4683 / CBS 633.66)</name>
    <name type="common">Wallemia sebi (CBS 633.66)</name>
    <dbReference type="NCBI Taxonomy" id="671144"/>
    <lineage>
        <taxon>Eukaryota</taxon>
        <taxon>Fungi</taxon>
        <taxon>Dikarya</taxon>
        <taxon>Basidiomycota</taxon>
        <taxon>Wallemiomycotina</taxon>
        <taxon>Wallemiomycetes</taxon>
        <taxon>Wallemiales</taxon>
        <taxon>Wallemiaceae</taxon>
        <taxon>Wallemia</taxon>
    </lineage>
</organism>
<proteinExistence type="predicted"/>
<evidence type="ECO:0000313" key="1">
    <source>
        <dbReference type="EMBL" id="EIM19547.1"/>
    </source>
</evidence>
<dbReference type="AlphaFoldDB" id="I4Y6F5"/>
<dbReference type="InParanoid" id="I4Y6F5"/>
<evidence type="ECO:0000313" key="2">
    <source>
        <dbReference type="Proteomes" id="UP000005242"/>
    </source>
</evidence>
<protein>
    <submittedName>
        <fullName evidence="1">Uncharacterized protein</fullName>
    </submittedName>
</protein>
<name>I4Y6F5_WALMC</name>
<dbReference type="OrthoDB" id="1274115at2759"/>
<dbReference type="GeneID" id="18470913"/>
<dbReference type="KEGG" id="wse:WALSEDRAFT_22126"/>
<dbReference type="Proteomes" id="UP000005242">
    <property type="component" value="Unassembled WGS sequence"/>
</dbReference>
<feature type="non-terminal residue" evidence="1">
    <location>
        <position position="1"/>
    </location>
</feature>
<reference evidence="1 2" key="1">
    <citation type="journal article" date="2012" name="Fungal Genet. Biol.">
        <title>The genome of the xerotolerant mold Wallemia sebi reveals adaptations to osmotic stress and suggests cryptic sexual reproduction.</title>
        <authorList>
            <person name="Padamsee M."/>
            <person name="Kumar T.K.A."/>
            <person name="Riley R."/>
            <person name="Binder M."/>
            <person name="Boyd A."/>
            <person name="Calvo A.M."/>
            <person name="Furukawa K."/>
            <person name="Hesse C."/>
            <person name="Hohmann S."/>
            <person name="James T.Y."/>
            <person name="LaButti K."/>
            <person name="Lapidus A."/>
            <person name="Lindquist E."/>
            <person name="Lucas S."/>
            <person name="Miller K."/>
            <person name="Shantappa S."/>
            <person name="Grigoriev I.V."/>
            <person name="Hibbett D.S."/>
            <person name="McLaughlin D.J."/>
            <person name="Spatafora J.W."/>
            <person name="Aime M.C."/>
        </authorList>
    </citation>
    <scope>NUCLEOTIDE SEQUENCE [LARGE SCALE GENOMIC DNA]</scope>
    <source>
        <strain evidence="2">ATCC MYA-4683 / CBS 633.66</strain>
    </source>
</reference>
<dbReference type="EMBL" id="JH668248">
    <property type="protein sequence ID" value="EIM19547.1"/>
    <property type="molecule type" value="Genomic_DNA"/>
</dbReference>